<protein>
    <submittedName>
        <fullName evidence="2">Uncharacterized protein</fullName>
    </submittedName>
</protein>
<keyword evidence="3" id="KW-1185">Reference proteome</keyword>
<gene>
    <name evidence="2" type="ORF">ADUPG1_006297</name>
</gene>
<accession>A0ABQ5KHP1</accession>
<feature type="compositionally biased region" description="Basic and acidic residues" evidence="1">
    <location>
        <begin position="93"/>
        <end position="117"/>
    </location>
</feature>
<sequence length="193" mass="23349">MIFDKVLEHEIDKAIILRDGKPCFLLMEFQKYEKIMAEYEQLKEYVNTLEKSPKKKEFKKPKKRKVEKETISEEIEEPEEELKINLPIQNITPEDKAKIDQKNEQTQEEKSLTEEQELKEAMQSIESMNFDDEMKQEAQKKIHTRIVQARKERAKILADEKQHQEDLKEELILQSQLKEKKKKKDRELREFWD</sequence>
<feature type="compositionally biased region" description="Basic residues" evidence="1">
    <location>
        <begin position="53"/>
        <end position="65"/>
    </location>
</feature>
<reference evidence="2" key="1">
    <citation type="submission" date="2022-03" db="EMBL/GenBank/DDBJ databases">
        <title>Draft genome sequence of Aduncisulcus paluster, a free-living microaerophilic Fornicata.</title>
        <authorList>
            <person name="Yuyama I."/>
            <person name="Kume K."/>
            <person name="Tamura T."/>
            <person name="Inagaki Y."/>
            <person name="Hashimoto T."/>
        </authorList>
    </citation>
    <scope>NUCLEOTIDE SEQUENCE</scope>
    <source>
        <strain evidence="2">NY0171</strain>
    </source>
</reference>
<dbReference type="EMBL" id="BQXS01009843">
    <property type="protein sequence ID" value="GKT32021.1"/>
    <property type="molecule type" value="Genomic_DNA"/>
</dbReference>
<evidence type="ECO:0000256" key="1">
    <source>
        <dbReference type="SAM" id="MobiDB-lite"/>
    </source>
</evidence>
<feature type="region of interest" description="Disordered" evidence="1">
    <location>
        <begin position="174"/>
        <end position="193"/>
    </location>
</feature>
<proteinExistence type="predicted"/>
<dbReference type="Proteomes" id="UP001057375">
    <property type="component" value="Unassembled WGS sequence"/>
</dbReference>
<evidence type="ECO:0000313" key="2">
    <source>
        <dbReference type="EMBL" id="GKT32021.1"/>
    </source>
</evidence>
<organism evidence="2 3">
    <name type="scientific">Aduncisulcus paluster</name>
    <dbReference type="NCBI Taxonomy" id="2918883"/>
    <lineage>
        <taxon>Eukaryota</taxon>
        <taxon>Metamonada</taxon>
        <taxon>Carpediemonas-like organisms</taxon>
        <taxon>Aduncisulcus</taxon>
    </lineage>
</organism>
<feature type="region of interest" description="Disordered" evidence="1">
    <location>
        <begin position="50"/>
        <end position="117"/>
    </location>
</feature>
<comment type="caution">
    <text evidence="2">The sequence shown here is derived from an EMBL/GenBank/DDBJ whole genome shotgun (WGS) entry which is preliminary data.</text>
</comment>
<name>A0ABQ5KHP1_9EUKA</name>
<evidence type="ECO:0000313" key="3">
    <source>
        <dbReference type="Proteomes" id="UP001057375"/>
    </source>
</evidence>